<evidence type="ECO:0000313" key="2">
    <source>
        <dbReference type="Proteomes" id="UP000024635"/>
    </source>
</evidence>
<dbReference type="Proteomes" id="UP000024635">
    <property type="component" value="Unassembled WGS sequence"/>
</dbReference>
<protein>
    <submittedName>
        <fullName evidence="1">Uncharacterized protein</fullName>
    </submittedName>
</protein>
<proteinExistence type="predicted"/>
<name>A0A016TQX4_9BILA</name>
<dbReference type="AlphaFoldDB" id="A0A016TQX4"/>
<reference evidence="2" key="1">
    <citation type="journal article" date="2015" name="Nat. Genet.">
        <title>The genome and transcriptome of the zoonotic hookworm Ancylostoma ceylanicum identify infection-specific gene families.</title>
        <authorList>
            <person name="Schwarz E.M."/>
            <person name="Hu Y."/>
            <person name="Antoshechkin I."/>
            <person name="Miller M.M."/>
            <person name="Sternberg P.W."/>
            <person name="Aroian R.V."/>
        </authorList>
    </citation>
    <scope>NUCLEOTIDE SEQUENCE</scope>
    <source>
        <strain evidence="2">HY135</strain>
    </source>
</reference>
<comment type="caution">
    <text evidence="1">The sequence shown here is derived from an EMBL/GenBank/DDBJ whole genome shotgun (WGS) entry which is preliminary data.</text>
</comment>
<accession>A0A016TQX4</accession>
<organism evidence="1 2">
    <name type="scientific">Ancylostoma ceylanicum</name>
    <dbReference type="NCBI Taxonomy" id="53326"/>
    <lineage>
        <taxon>Eukaryota</taxon>
        <taxon>Metazoa</taxon>
        <taxon>Ecdysozoa</taxon>
        <taxon>Nematoda</taxon>
        <taxon>Chromadorea</taxon>
        <taxon>Rhabditida</taxon>
        <taxon>Rhabditina</taxon>
        <taxon>Rhabditomorpha</taxon>
        <taxon>Strongyloidea</taxon>
        <taxon>Ancylostomatidae</taxon>
        <taxon>Ancylostomatinae</taxon>
        <taxon>Ancylostoma</taxon>
    </lineage>
</organism>
<gene>
    <name evidence="1" type="primary">Acey_s0083.g1618</name>
    <name evidence="1" type="ORF">Y032_0083g1618</name>
</gene>
<evidence type="ECO:0000313" key="1">
    <source>
        <dbReference type="EMBL" id="EYC05160.1"/>
    </source>
</evidence>
<sequence>MVTYNELKTGVDKGRDRGVAFSGRKQGLCMLALVVCLSLLKKPLVYHFWSSLYIVVLISQHDFEKSTLEFSFGKISVQGKDPGLEKNVETRRKSAALNKFCKFLKKSFFGSS</sequence>
<keyword evidence="2" id="KW-1185">Reference proteome</keyword>
<dbReference type="EMBL" id="JARK01001419">
    <property type="protein sequence ID" value="EYC05160.1"/>
    <property type="molecule type" value="Genomic_DNA"/>
</dbReference>